<gene>
    <name evidence="2" type="ORF">PEV8663_04076</name>
</gene>
<dbReference type="Proteomes" id="UP000220836">
    <property type="component" value="Unassembled WGS sequence"/>
</dbReference>
<accession>A0A238L3Z8</accession>
<keyword evidence="1" id="KW-0812">Transmembrane</keyword>
<name>A0A238L3Z8_9RHOB</name>
<dbReference type="OrthoDB" id="5198105at2"/>
<reference evidence="2 3" key="1">
    <citation type="submission" date="2017-05" db="EMBL/GenBank/DDBJ databases">
        <authorList>
            <person name="Song R."/>
            <person name="Chenine A.L."/>
            <person name="Ruprecht R.M."/>
        </authorList>
    </citation>
    <scope>NUCLEOTIDE SEQUENCE [LARGE SCALE GENOMIC DNA]</scope>
    <source>
        <strain evidence="2 3">CECT 8663</strain>
    </source>
</reference>
<keyword evidence="3" id="KW-1185">Reference proteome</keyword>
<feature type="transmembrane region" description="Helical" evidence="1">
    <location>
        <begin position="81"/>
        <end position="100"/>
    </location>
</feature>
<dbReference type="EMBL" id="FXYH01000020">
    <property type="protein sequence ID" value="SMX49056.1"/>
    <property type="molecule type" value="Genomic_DNA"/>
</dbReference>
<evidence type="ECO:0000313" key="2">
    <source>
        <dbReference type="EMBL" id="SMX49056.1"/>
    </source>
</evidence>
<keyword evidence="1" id="KW-1133">Transmembrane helix</keyword>
<sequence length="182" mass="19642">MPKRIQFKHIGWIAIGAGVTGVSIYLLMINVTLAHIEAVSGQIPFDMRPFGYAPADAAMMLDALGADGRKYYLSHQILLDTIYPAMLALTLIATICWFGQRMPKSKLVRAGIAASVGAALFDYVENLGIAAMILNWPDISAPLVFSASAATIVKSCLTTVAVSMAFLIGIIWTRLPKEDLGR</sequence>
<evidence type="ECO:0000256" key="1">
    <source>
        <dbReference type="SAM" id="Phobius"/>
    </source>
</evidence>
<dbReference type="RefSeq" id="WP_110767969.1">
    <property type="nucleotide sequence ID" value="NZ_FXYH01000020.1"/>
</dbReference>
<dbReference type="AlphaFoldDB" id="A0A238L3Z8"/>
<feature type="transmembrane region" description="Helical" evidence="1">
    <location>
        <begin position="107"/>
        <end position="124"/>
    </location>
</feature>
<organism evidence="2 3">
    <name type="scientific">Pelagimonas varians</name>
    <dbReference type="NCBI Taxonomy" id="696760"/>
    <lineage>
        <taxon>Bacteria</taxon>
        <taxon>Pseudomonadati</taxon>
        <taxon>Pseudomonadota</taxon>
        <taxon>Alphaproteobacteria</taxon>
        <taxon>Rhodobacterales</taxon>
        <taxon>Roseobacteraceae</taxon>
        <taxon>Pelagimonas</taxon>
    </lineage>
</organism>
<keyword evidence="1" id="KW-0472">Membrane</keyword>
<feature type="transmembrane region" description="Helical" evidence="1">
    <location>
        <begin position="144"/>
        <end position="172"/>
    </location>
</feature>
<protein>
    <submittedName>
        <fullName evidence="2">Uncharacterized protein</fullName>
    </submittedName>
</protein>
<feature type="transmembrane region" description="Helical" evidence="1">
    <location>
        <begin position="12"/>
        <end position="36"/>
    </location>
</feature>
<proteinExistence type="predicted"/>
<evidence type="ECO:0000313" key="3">
    <source>
        <dbReference type="Proteomes" id="UP000220836"/>
    </source>
</evidence>